<evidence type="ECO:0000313" key="1">
    <source>
        <dbReference type="EMBL" id="JAD68160.1"/>
    </source>
</evidence>
<accession>A0A0A9C470</accession>
<dbReference type="AlphaFoldDB" id="A0A0A9C470"/>
<proteinExistence type="predicted"/>
<reference evidence="1" key="1">
    <citation type="submission" date="2014-09" db="EMBL/GenBank/DDBJ databases">
        <authorList>
            <person name="Magalhaes I.L.F."/>
            <person name="Oliveira U."/>
            <person name="Santos F.R."/>
            <person name="Vidigal T.H.D.A."/>
            <person name="Brescovit A.D."/>
            <person name="Santos A.J."/>
        </authorList>
    </citation>
    <scope>NUCLEOTIDE SEQUENCE</scope>
    <source>
        <tissue evidence="1">Shoot tissue taken approximately 20 cm above the soil surface</tissue>
    </source>
</reference>
<protein>
    <submittedName>
        <fullName evidence="1">Uncharacterized protein</fullName>
    </submittedName>
</protein>
<organism evidence="1">
    <name type="scientific">Arundo donax</name>
    <name type="common">Giant reed</name>
    <name type="synonym">Donax arundinaceus</name>
    <dbReference type="NCBI Taxonomy" id="35708"/>
    <lineage>
        <taxon>Eukaryota</taxon>
        <taxon>Viridiplantae</taxon>
        <taxon>Streptophyta</taxon>
        <taxon>Embryophyta</taxon>
        <taxon>Tracheophyta</taxon>
        <taxon>Spermatophyta</taxon>
        <taxon>Magnoliopsida</taxon>
        <taxon>Liliopsida</taxon>
        <taxon>Poales</taxon>
        <taxon>Poaceae</taxon>
        <taxon>PACMAD clade</taxon>
        <taxon>Arundinoideae</taxon>
        <taxon>Arundineae</taxon>
        <taxon>Arundo</taxon>
    </lineage>
</organism>
<sequence>MPCHFVVSHWFLQSILKRFYQEYILELRGGAL</sequence>
<dbReference type="EMBL" id="GBRH01229735">
    <property type="protein sequence ID" value="JAD68160.1"/>
    <property type="molecule type" value="Transcribed_RNA"/>
</dbReference>
<name>A0A0A9C470_ARUDO</name>
<reference evidence="1" key="2">
    <citation type="journal article" date="2015" name="Data Brief">
        <title>Shoot transcriptome of the giant reed, Arundo donax.</title>
        <authorList>
            <person name="Barrero R.A."/>
            <person name="Guerrero F.D."/>
            <person name="Moolhuijzen P."/>
            <person name="Goolsby J.A."/>
            <person name="Tidwell J."/>
            <person name="Bellgard S.E."/>
            <person name="Bellgard M.I."/>
        </authorList>
    </citation>
    <scope>NUCLEOTIDE SEQUENCE</scope>
    <source>
        <tissue evidence="1">Shoot tissue taken approximately 20 cm above the soil surface</tissue>
    </source>
</reference>